<gene>
    <name evidence="1" type="ORF">CLIB1444_05S00826</name>
</gene>
<dbReference type="EMBL" id="CALSDN010000005">
    <property type="protein sequence ID" value="CAH6720975.1"/>
    <property type="molecule type" value="Genomic_DNA"/>
</dbReference>
<keyword evidence="2" id="KW-1185">Reference proteome</keyword>
<accession>A0ACA9Y8D0</accession>
<dbReference type="Proteomes" id="UP001152531">
    <property type="component" value="Unassembled WGS sequence"/>
</dbReference>
<evidence type="ECO:0000313" key="1">
    <source>
        <dbReference type="EMBL" id="CAH6720975.1"/>
    </source>
</evidence>
<comment type="caution">
    <text evidence="1">The sequence shown here is derived from an EMBL/GenBank/DDBJ whole genome shotgun (WGS) entry which is preliminary data.</text>
</comment>
<evidence type="ECO:0000313" key="2">
    <source>
        <dbReference type="Proteomes" id="UP001152531"/>
    </source>
</evidence>
<name>A0ACA9Y8D0_9ASCO</name>
<sequence length="240" mass="26743">MSVSGCSLVSAHHQKFNHRNLTFNLIMRVLILGSTGLVGNEVLKKLVENKSVESITTITRSKVEIENEKIKQVVLPLDQWFTDSNNFKDIDVAISSFGTTRAAAGGIDNFKKIDYGTNLDFAKACKSQEVSKFILVSTGMANPNSMFPYLRIKGELERDIEALGFDDYFFLRPGGLIGKRKPGKSKGFGEGLMQKLGVHWPFSLAIRPTKVEIIADYINLLISKEGKKVCEYDDIMNSKV</sequence>
<reference evidence="1" key="1">
    <citation type="submission" date="2022-06" db="EMBL/GenBank/DDBJ databases">
        <authorList>
            <person name="Legras J.-L."/>
            <person name="Devillers H."/>
            <person name="Grondin C."/>
        </authorList>
    </citation>
    <scope>NUCLEOTIDE SEQUENCE</scope>
    <source>
        <strain evidence="1">CLIB 1444</strain>
    </source>
</reference>
<protein>
    <submittedName>
        <fullName evidence="1">Protein Fmp52p, mitochondrial</fullName>
    </submittedName>
</protein>
<organism evidence="1 2">
    <name type="scientific">[Candida] jaroonii</name>
    <dbReference type="NCBI Taxonomy" id="467808"/>
    <lineage>
        <taxon>Eukaryota</taxon>
        <taxon>Fungi</taxon>
        <taxon>Dikarya</taxon>
        <taxon>Ascomycota</taxon>
        <taxon>Saccharomycotina</taxon>
        <taxon>Pichiomycetes</taxon>
        <taxon>Debaryomycetaceae</taxon>
        <taxon>Yamadazyma</taxon>
    </lineage>
</organism>
<proteinExistence type="predicted"/>